<dbReference type="AlphaFoldDB" id="A0A1S8A7E3"/>
<evidence type="ECO:0000313" key="3">
    <source>
        <dbReference type="Proteomes" id="UP000054516"/>
    </source>
</evidence>
<sequence>MPMRRCSAESTQKIPPSDQNAWPPRFCSPSWSTTTARTPRSASSNAATSPASPAPTISTGSGCCGASDMFVSIVTS</sequence>
<keyword evidence="3" id="KW-1185">Reference proteome</keyword>
<evidence type="ECO:0000256" key="1">
    <source>
        <dbReference type="SAM" id="MobiDB-lite"/>
    </source>
</evidence>
<gene>
    <name evidence="2" type="ORF">SAMD00023353_1700860</name>
</gene>
<dbReference type="EMBL" id="DF977462">
    <property type="protein sequence ID" value="GAW25973.1"/>
    <property type="molecule type" value="Genomic_DNA"/>
</dbReference>
<feature type="compositionally biased region" description="Polar residues" evidence="1">
    <location>
        <begin position="8"/>
        <end position="20"/>
    </location>
</feature>
<reference evidence="2" key="1">
    <citation type="submission" date="2016-03" db="EMBL/GenBank/DDBJ databases">
        <title>Draft genome sequence of Rosellinia necatrix.</title>
        <authorList>
            <person name="Kanematsu S."/>
        </authorList>
    </citation>
    <scope>NUCLEOTIDE SEQUENCE [LARGE SCALE GENOMIC DNA]</scope>
    <source>
        <strain evidence="2">W97</strain>
    </source>
</reference>
<feature type="region of interest" description="Disordered" evidence="1">
    <location>
        <begin position="1"/>
        <end position="58"/>
    </location>
</feature>
<organism evidence="2">
    <name type="scientific">Rosellinia necatrix</name>
    <name type="common">White root-rot fungus</name>
    <dbReference type="NCBI Taxonomy" id="77044"/>
    <lineage>
        <taxon>Eukaryota</taxon>
        <taxon>Fungi</taxon>
        <taxon>Dikarya</taxon>
        <taxon>Ascomycota</taxon>
        <taxon>Pezizomycotina</taxon>
        <taxon>Sordariomycetes</taxon>
        <taxon>Xylariomycetidae</taxon>
        <taxon>Xylariales</taxon>
        <taxon>Xylariaceae</taxon>
        <taxon>Rosellinia</taxon>
    </lineage>
</organism>
<evidence type="ECO:0000313" key="2">
    <source>
        <dbReference type="EMBL" id="GAW25973.1"/>
    </source>
</evidence>
<accession>A0A1S8A7E3</accession>
<protein>
    <submittedName>
        <fullName evidence="2">Putative FAD binding domain-containing protein</fullName>
    </submittedName>
</protein>
<name>A0A1S8A7E3_ROSNE</name>
<dbReference type="Proteomes" id="UP000054516">
    <property type="component" value="Unassembled WGS sequence"/>
</dbReference>
<proteinExistence type="predicted"/>
<feature type="compositionally biased region" description="Low complexity" evidence="1">
    <location>
        <begin position="28"/>
        <end position="58"/>
    </location>
</feature>